<dbReference type="AlphaFoldDB" id="A0A7G3UKL9"/>
<evidence type="ECO:0000313" key="3">
    <source>
        <dbReference type="EMBL" id="QKM69925.1"/>
    </source>
</evidence>
<dbReference type="Proteomes" id="UP000005940">
    <property type="component" value="Chromosome"/>
</dbReference>
<sequence length="163" mass="16873">MRHTASGLCLDVRDGIARRGADAVTEICAGRLSQRWTYETDGLLRSAAAPALCLDSGRPDGVLALASCDREPGATAGPGGTGALRLRYELTAGGELLARRDDRQAVVPAAPGIGAPAVVRLRSDHGDNSDNSDNGDSGGEGSGPWRWRTEFSSPPPVRPAPAS</sequence>
<dbReference type="SUPFAM" id="SSF50370">
    <property type="entry name" value="Ricin B-like lectins"/>
    <property type="match status" value="1"/>
</dbReference>
<organism evidence="3 4">
    <name type="scientific">Streptomyces tsukubensis (strain DSM 42081 / NBRC 108919 / NRRL 18488 / 9993)</name>
    <dbReference type="NCBI Taxonomy" id="1114943"/>
    <lineage>
        <taxon>Bacteria</taxon>
        <taxon>Bacillati</taxon>
        <taxon>Actinomycetota</taxon>
        <taxon>Actinomycetes</taxon>
        <taxon>Kitasatosporales</taxon>
        <taxon>Streptomycetaceae</taxon>
        <taxon>Streptomyces</taxon>
    </lineage>
</organism>
<proteinExistence type="predicted"/>
<feature type="region of interest" description="Disordered" evidence="1">
    <location>
        <begin position="122"/>
        <end position="163"/>
    </location>
</feature>
<feature type="domain" description="Ricin B lectin" evidence="2">
    <location>
        <begin position="2"/>
        <end position="70"/>
    </location>
</feature>
<feature type="compositionally biased region" description="Pro residues" evidence="1">
    <location>
        <begin position="153"/>
        <end position="163"/>
    </location>
</feature>
<gene>
    <name evidence="3" type="ORF">STSU_025075</name>
</gene>
<protein>
    <recommendedName>
        <fullName evidence="2">Ricin B lectin domain-containing protein</fullName>
    </recommendedName>
</protein>
<dbReference type="RefSeq" id="WP_130584594.1">
    <property type="nucleotide sequence ID" value="NZ_CP029159.1"/>
</dbReference>
<name>A0A7G3UKL9_STRT9</name>
<keyword evidence="4" id="KW-1185">Reference proteome</keyword>
<evidence type="ECO:0000256" key="1">
    <source>
        <dbReference type="SAM" id="MobiDB-lite"/>
    </source>
</evidence>
<dbReference type="Gene3D" id="2.80.10.50">
    <property type="match status" value="1"/>
</dbReference>
<accession>A0A7G3UKL9</accession>
<dbReference type="EMBL" id="CP029159">
    <property type="protein sequence ID" value="QKM69925.1"/>
    <property type="molecule type" value="Genomic_DNA"/>
</dbReference>
<dbReference type="PROSITE" id="PS50231">
    <property type="entry name" value="RICIN_B_LECTIN"/>
    <property type="match status" value="1"/>
</dbReference>
<evidence type="ECO:0000313" key="4">
    <source>
        <dbReference type="Proteomes" id="UP000005940"/>
    </source>
</evidence>
<dbReference type="InterPro" id="IPR000772">
    <property type="entry name" value="Ricin_B_lectin"/>
</dbReference>
<dbReference type="InterPro" id="IPR035992">
    <property type="entry name" value="Ricin_B-like_lectins"/>
</dbReference>
<evidence type="ECO:0000259" key="2">
    <source>
        <dbReference type="Pfam" id="PF00652"/>
    </source>
</evidence>
<reference evidence="3 4" key="1">
    <citation type="journal article" date="2012" name="J. Bacteriol.">
        <title>Draft genome of Streptomyces tsukubaensis NRRL 18488, the producer of the clinically important immunosuppressant tacrolimus (FK506).</title>
        <authorList>
            <person name="Barreiro C."/>
            <person name="Prieto C."/>
            <person name="Sola-Landa A."/>
            <person name="Solera E."/>
            <person name="Martinez-Castro M."/>
            <person name="Perez-Redondo R."/>
            <person name="Garcia-Estrada C."/>
            <person name="Aparicio J.F."/>
            <person name="Fernandez-Martinez L.T."/>
            <person name="Santos-Aberturas J."/>
            <person name="Salehi-Najafabadi Z."/>
            <person name="Rodriguez-Garcia A."/>
            <person name="Tauch A."/>
            <person name="Martin J.F."/>
        </authorList>
    </citation>
    <scope>NUCLEOTIDE SEQUENCE [LARGE SCALE GENOMIC DNA]</scope>
    <source>
        <strain evidence="4">DSM 42081 / NBRC 108919 / NRRL 18488 / 9993</strain>
    </source>
</reference>
<dbReference type="Pfam" id="PF00652">
    <property type="entry name" value="Ricin_B_lectin"/>
    <property type="match status" value="1"/>
</dbReference>